<comment type="subcellular location">
    <subcellularLocation>
        <location evidence="1">Cell outer membrane</location>
        <topology evidence="1">Multi-pass membrane protein</topology>
    </subcellularLocation>
</comment>
<dbReference type="SUPFAM" id="SSF56935">
    <property type="entry name" value="Porins"/>
    <property type="match status" value="1"/>
</dbReference>
<keyword evidence="6" id="KW-0998">Cell outer membrane</keyword>
<keyword evidence="4" id="KW-0732">Signal</keyword>
<evidence type="ECO:0000256" key="5">
    <source>
        <dbReference type="ARBA" id="ARBA00023136"/>
    </source>
</evidence>
<comment type="caution">
    <text evidence="9">The sequence shown here is derived from an EMBL/GenBank/DDBJ whole genome shotgun (WGS) entry which is preliminary data.</text>
</comment>
<feature type="domain" description="Outer membrane protein beta-barrel" evidence="8">
    <location>
        <begin position="388"/>
        <end position="776"/>
    </location>
</feature>
<organism evidence="9">
    <name type="scientific">bioreactor metagenome</name>
    <dbReference type="NCBI Taxonomy" id="1076179"/>
    <lineage>
        <taxon>unclassified sequences</taxon>
        <taxon>metagenomes</taxon>
        <taxon>ecological metagenomes</taxon>
    </lineage>
</organism>
<accession>A0A644U4F4</accession>
<dbReference type="InterPro" id="IPR036942">
    <property type="entry name" value="Beta-barrel_TonB_sf"/>
</dbReference>
<evidence type="ECO:0000256" key="7">
    <source>
        <dbReference type="SAM" id="MobiDB-lite"/>
    </source>
</evidence>
<dbReference type="InterPro" id="IPR037066">
    <property type="entry name" value="Plug_dom_sf"/>
</dbReference>
<evidence type="ECO:0000259" key="8">
    <source>
        <dbReference type="Pfam" id="PF14905"/>
    </source>
</evidence>
<name>A0A644U4F4_9ZZZZ</name>
<keyword evidence="2" id="KW-0813">Transport</keyword>
<dbReference type="AlphaFoldDB" id="A0A644U4F4"/>
<evidence type="ECO:0000313" key="9">
    <source>
        <dbReference type="EMBL" id="MPL73800.1"/>
    </source>
</evidence>
<sequence>MKKLILCFLTTLLIPLLAQAQSDVNSPYSIKGQVVDSLTNETVPYATLSIAVSSTPHKAEKLLACDIDGKFETVLKTPGTYIITMQSIGKATTKTQFTLTEAKKKMDLGKLYMTEDTKRLGEITVTAQKPLVKVEVDKITYNLDEDPEAVTSTTLDMLRKVPMVTVDGDDKIQLKGSGNFKIYMNGKPSNLISNNPGDVLKSMPANSVKNIEVITEPGAKYDAEGVGGIINIITKSALQGYTGTVRASGSSTGTIGGGAYVTAKIGKLGITGNYNYHYRNSPYNDYNSYRENFNSNEMKYLTQDGKSKNKGPGQYGYLELSYEIDTLNLLSLSANRFAGRSRSLSETNELMRNADEDPVYQFTRNSNARYTYGGNEVNLDFQHSTSLKDELLTISYKFNDSPNGSSNNTEIDGILNYNDRLERTNNDASTSEHTGQVDYTRPLSKTQSIEVGAKYILRQSDSETERFINDLPVTDINADFNHTQHIYSGYGGYNLKFKKVAFKAGLRAEGTSLKVKGDNEFSADYFDLVPSATLSYQVNMSQNIRLGYNMRIQRPGIWYLNPYVNTTDPLNISYGNTELDAEKSHNISFNYSMFTQKLNVNASVNYSFVNNGIEQYTFIAPDKPGVTQTTYDNIGKNRNIGLYLYGSWNPVSVFRVYLNGGMDYRDMKSENWGNNSGFNYQAFAGIQYTMPKDFRINLNGGYYAPRIQLQGESSAFYYTGITLNKDFLKKKLTVSLSCQDPLWKTKEMKSTTQDANFYRQNINRMTGRSFYVNVSWRFGDLKSAIKKVKRGISNDDMKSGGSGQSTEGGGA</sequence>
<dbReference type="PANTHER" id="PTHR30069:SF29">
    <property type="entry name" value="HEMOGLOBIN AND HEMOGLOBIN-HAPTOGLOBIN-BINDING PROTEIN 1-RELATED"/>
    <property type="match status" value="1"/>
</dbReference>
<feature type="region of interest" description="Disordered" evidence="7">
    <location>
        <begin position="792"/>
        <end position="811"/>
    </location>
</feature>
<dbReference type="GO" id="GO:0044718">
    <property type="term" value="P:siderophore transmembrane transport"/>
    <property type="evidence" value="ECO:0007669"/>
    <property type="project" value="TreeGrafter"/>
</dbReference>
<gene>
    <name evidence="9" type="ORF">SDC9_19606</name>
</gene>
<keyword evidence="3" id="KW-0812">Transmembrane</keyword>
<dbReference type="GO" id="GO:0015344">
    <property type="term" value="F:siderophore uptake transmembrane transporter activity"/>
    <property type="evidence" value="ECO:0007669"/>
    <property type="project" value="TreeGrafter"/>
</dbReference>
<dbReference type="GO" id="GO:0009279">
    <property type="term" value="C:cell outer membrane"/>
    <property type="evidence" value="ECO:0007669"/>
    <property type="project" value="UniProtKB-SubCell"/>
</dbReference>
<dbReference type="InterPro" id="IPR039426">
    <property type="entry name" value="TonB-dep_rcpt-like"/>
</dbReference>
<dbReference type="PANTHER" id="PTHR30069">
    <property type="entry name" value="TONB-DEPENDENT OUTER MEMBRANE RECEPTOR"/>
    <property type="match status" value="1"/>
</dbReference>
<feature type="compositionally biased region" description="Gly residues" evidence="7">
    <location>
        <begin position="800"/>
        <end position="811"/>
    </location>
</feature>
<proteinExistence type="predicted"/>
<keyword evidence="5" id="KW-0472">Membrane</keyword>
<dbReference type="InterPro" id="IPR041700">
    <property type="entry name" value="OMP_b-brl_3"/>
</dbReference>
<reference evidence="9" key="1">
    <citation type="submission" date="2019-08" db="EMBL/GenBank/DDBJ databases">
        <authorList>
            <person name="Kucharzyk K."/>
            <person name="Murdoch R.W."/>
            <person name="Higgins S."/>
            <person name="Loffler F."/>
        </authorList>
    </citation>
    <scope>NUCLEOTIDE SEQUENCE</scope>
</reference>
<dbReference type="Gene3D" id="2.40.170.20">
    <property type="entry name" value="TonB-dependent receptor, beta-barrel domain"/>
    <property type="match status" value="1"/>
</dbReference>
<dbReference type="SUPFAM" id="SSF49464">
    <property type="entry name" value="Carboxypeptidase regulatory domain-like"/>
    <property type="match status" value="1"/>
</dbReference>
<dbReference type="Gene3D" id="2.170.130.10">
    <property type="entry name" value="TonB-dependent receptor, plug domain"/>
    <property type="match status" value="1"/>
</dbReference>
<evidence type="ECO:0000256" key="6">
    <source>
        <dbReference type="ARBA" id="ARBA00023237"/>
    </source>
</evidence>
<dbReference type="Pfam" id="PF14905">
    <property type="entry name" value="OMP_b-brl_3"/>
    <property type="match status" value="1"/>
</dbReference>
<evidence type="ECO:0000256" key="2">
    <source>
        <dbReference type="ARBA" id="ARBA00022448"/>
    </source>
</evidence>
<protein>
    <recommendedName>
        <fullName evidence="8">Outer membrane protein beta-barrel domain-containing protein</fullName>
    </recommendedName>
</protein>
<dbReference type="EMBL" id="VSSQ01000076">
    <property type="protein sequence ID" value="MPL73800.1"/>
    <property type="molecule type" value="Genomic_DNA"/>
</dbReference>
<dbReference type="InterPro" id="IPR008969">
    <property type="entry name" value="CarboxyPept-like_regulatory"/>
</dbReference>
<evidence type="ECO:0000256" key="3">
    <source>
        <dbReference type="ARBA" id="ARBA00022692"/>
    </source>
</evidence>
<dbReference type="Gene3D" id="2.60.40.1120">
    <property type="entry name" value="Carboxypeptidase-like, regulatory domain"/>
    <property type="match status" value="1"/>
</dbReference>
<evidence type="ECO:0000256" key="1">
    <source>
        <dbReference type="ARBA" id="ARBA00004571"/>
    </source>
</evidence>
<evidence type="ECO:0000256" key="4">
    <source>
        <dbReference type="ARBA" id="ARBA00022729"/>
    </source>
</evidence>